<organism evidence="1 2">
    <name type="scientific">Sphaerosporella brunnea</name>
    <dbReference type="NCBI Taxonomy" id="1250544"/>
    <lineage>
        <taxon>Eukaryota</taxon>
        <taxon>Fungi</taxon>
        <taxon>Dikarya</taxon>
        <taxon>Ascomycota</taxon>
        <taxon>Pezizomycotina</taxon>
        <taxon>Pezizomycetes</taxon>
        <taxon>Pezizales</taxon>
        <taxon>Pyronemataceae</taxon>
        <taxon>Sphaerosporella</taxon>
    </lineage>
</organism>
<protein>
    <recommendedName>
        <fullName evidence="3">Tc1-like transposase DDE domain-containing protein</fullName>
    </recommendedName>
</protein>
<evidence type="ECO:0000313" key="2">
    <source>
        <dbReference type="Proteomes" id="UP000326924"/>
    </source>
</evidence>
<comment type="caution">
    <text evidence="1">The sequence shown here is derived from an EMBL/GenBank/DDBJ whole genome shotgun (WGS) entry which is preliminary data.</text>
</comment>
<evidence type="ECO:0000313" key="1">
    <source>
        <dbReference type="EMBL" id="KAA8893072.1"/>
    </source>
</evidence>
<evidence type="ECO:0008006" key="3">
    <source>
        <dbReference type="Google" id="ProtNLM"/>
    </source>
</evidence>
<dbReference type="OrthoDB" id="5386133at2759"/>
<accession>A0A5J5EBY8</accession>
<dbReference type="InParanoid" id="A0A5J5EBY8"/>
<dbReference type="GO" id="GO:0003676">
    <property type="term" value="F:nucleic acid binding"/>
    <property type="evidence" value="ECO:0007669"/>
    <property type="project" value="InterPro"/>
</dbReference>
<feature type="non-terminal residue" evidence="1">
    <location>
        <position position="1"/>
    </location>
</feature>
<dbReference type="Gene3D" id="3.30.420.10">
    <property type="entry name" value="Ribonuclease H-like superfamily/Ribonuclease H"/>
    <property type="match status" value="1"/>
</dbReference>
<proteinExistence type="predicted"/>
<reference evidence="1 2" key="1">
    <citation type="submission" date="2019-09" db="EMBL/GenBank/DDBJ databases">
        <title>Draft genome of the ectomycorrhizal ascomycete Sphaerosporella brunnea.</title>
        <authorList>
            <consortium name="DOE Joint Genome Institute"/>
            <person name="Benucci G.M."/>
            <person name="Marozzi G."/>
            <person name="Antonielli L."/>
            <person name="Sanchez S."/>
            <person name="Marco P."/>
            <person name="Wang X."/>
            <person name="Falini L.B."/>
            <person name="Barry K."/>
            <person name="Haridas S."/>
            <person name="Lipzen A."/>
            <person name="Labutti K."/>
            <person name="Grigoriev I.V."/>
            <person name="Murat C."/>
            <person name="Martin F."/>
            <person name="Albertini E."/>
            <person name="Donnini D."/>
            <person name="Bonito G."/>
        </authorList>
    </citation>
    <scope>NUCLEOTIDE SEQUENCE [LARGE SCALE GENOMIC DNA]</scope>
    <source>
        <strain evidence="1 2">Sb_GMNB300</strain>
    </source>
</reference>
<keyword evidence="2" id="KW-1185">Reference proteome</keyword>
<feature type="non-terminal residue" evidence="1">
    <location>
        <position position="64"/>
    </location>
</feature>
<gene>
    <name evidence="1" type="ORF">FN846DRAFT_750367</name>
</gene>
<name>A0A5J5EBY8_9PEZI</name>
<sequence length="64" mass="7290">VLPAMSLDGFLAVDIVEGFWNMEAFERFVLFEVVPQMNPFPAKNSVLVMDNCRIHKSGFMLNIL</sequence>
<dbReference type="Proteomes" id="UP000326924">
    <property type="component" value="Unassembled WGS sequence"/>
</dbReference>
<dbReference type="InterPro" id="IPR036397">
    <property type="entry name" value="RNaseH_sf"/>
</dbReference>
<dbReference type="AlphaFoldDB" id="A0A5J5EBY8"/>
<dbReference type="EMBL" id="VXIS01000510">
    <property type="protein sequence ID" value="KAA8893072.1"/>
    <property type="molecule type" value="Genomic_DNA"/>
</dbReference>